<comment type="caution">
    <text evidence="3">The sequence shown here is derived from an EMBL/GenBank/DDBJ whole genome shotgun (WGS) entry which is preliminary data.</text>
</comment>
<accession>A0AAN6GD18</accession>
<protein>
    <submittedName>
        <fullName evidence="3">Uncharacterized protein</fullName>
    </submittedName>
</protein>
<feature type="compositionally biased region" description="Basic and acidic residues" evidence="1">
    <location>
        <begin position="153"/>
        <end position="165"/>
    </location>
</feature>
<feature type="compositionally biased region" description="Basic residues" evidence="1">
    <location>
        <begin position="259"/>
        <end position="269"/>
    </location>
</feature>
<feature type="region of interest" description="Disordered" evidence="1">
    <location>
        <begin position="94"/>
        <end position="281"/>
    </location>
</feature>
<evidence type="ECO:0000256" key="2">
    <source>
        <dbReference type="SAM" id="SignalP"/>
    </source>
</evidence>
<keyword evidence="4" id="KW-1185">Reference proteome</keyword>
<dbReference type="EMBL" id="JAPDMQ010000214">
    <property type="protein sequence ID" value="KAK0530455.1"/>
    <property type="molecule type" value="Genomic_DNA"/>
</dbReference>
<feature type="signal peptide" evidence="2">
    <location>
        <begin position="1"/>
        <end position="21"/>
    </location>
</feature>
<sequence length="349" mass="35273">MQPHKLALWVTFAIVSQKVGGIALQPRDGGFCHMLAASGLTNLDRLGCAPHDITNVPVKRGLKEDVCLALYHGGLVNLHAIGCPPTEMLLKRGPRHHELDESGLPPLDPPGGGGAHPPPPPPPPFHARQGKEQPGPPGGGGARPPPPPPPSFHAREASLHSEGHPKGGKTVPGEGGVVQPGKGKGKGLPPPPNERENGKPDGGNKGGGGGGAKGGKGGKVPPTEREIGKFNGGNKGGGGGGAKGGKGSKTPPFLDTRGAGKHHKSKKPAPKPEPEAATFTEPRECSTTRLCRLNQTGLINAAISVCTGQGGGDAVESEGRGGGGACNKQACELMQAGLVLNLQLLGCTP</sequence>
<proteinExistence type="predicted"/>
<evidence type="ECO:0000313" key="4">
    <source>
        <dbReference type="Proteomes" id="UP001176521"/>
    </source>
</evidence>
<name>A0AAN6GD18_9BASI</name>
<feature type="chain" id="PRO_5042831103" evidence="2">
    <location>
        <begin position="22"/>
        <end position="349"/>
    </location>
</feature>
<feature type="compositionally biased region" description="Gly residues" evidence="1">
    <location>
        <begin position="200"/>
        <end position="218"/>
    </location>
</feature>
<gene>
    <name evidence="3" type="ORF">OC842_003924</name>
</gene>
<feature type="compositionally biased region" description="Pro residues" evidence="1">
    <location>
        <begin position="116"/>
        <end position="125"/>
    </location>
</feature>
<dbReference type="AlphaFoldDB" id="A0AAN6GD18"/>
<evidence type="ECO:0000313" key="3">
    <source>
        <dbReference type="EMBL" id="KAK0530455.1"/>
    </source>
</evidence>
<keyword evidence="2" id="KW-0732">Signal</keyword>
<feature type="compositionally biased region" description="Gly residues" evidence="1">
    <location>
        <begin position="230"/>
        <end position="247"/>
    </location>
</feature>
<dbReference type="Proteomes" id="UP001176521">
    <property type="component" value="Unassembled WGS sequence"/>
</dbReference>
<reference evidence="3" key="1">
    <citation type="journal article" date="2023" name="PhytoFront">
        <title>Draft Genome Resources of Seven Strains of Tilletia horrida, Causal Agent of Kernel Smut of Rice.</title>
        <authorList>
            <person name="Khanal S."/>
            <person name="Antony Babu S."/>
            <person name="Zhou X.G."/>
        </authorList>
    </citation>
    <scope>NUCLEOTIDE SEQUENCE</scope>
    <source>
        <strain evidence="3">TX3</strain>
    </source>
</reference>
<evidence type="ECO:0000256" key="1">
    <source>
        <dbReference type="SAM" id="MobiDB-lite"/>
    </source>
</evidence>
<organism evidence="3 4">
    <name type="scientific">Tilletia horrida</name>
    <dbReference type="NCBI Taxonomy" id="155126"/>
    <lineage>
        <taxon>Eukaryota</taxon>
        <taxon>Fungi</taxon>
        <taxon>Dikarya</taxon>
        <taxon>Basidiomycota</taxon>
        <taxon>Ustilaginomycotina</taxon>
        <taxon>Exobasidiomycetes</taxon>
        <taxon>Tilletiales</taxon>
        <taxon>Tilletiaceae</taxon>
        <taxon>Tilletia</taxon>
    </lineage>
</organism>